<proteinExistence type="predicted"/>
<protein>
    <submittedName>
        <fullName evidence="1">Uncharacterized protein</fullName>
    </submittedName>
</protein>
<comment type="caution">
    <text evidence="1">The sequence shown here is derived from an EMBL/GenBank/DDBJ whole genome shotgun (WGS) entry which is preliminary data.</text>
</comment>
<dbReference type="AlphaFoldDB" id="A0AAN6WDN5"/>
<evidence type="ECO:0000313" key="1">
    <source>
        <dbReference type="EMBL" id="KAK4179221.1"/>
    </source>
</evidence>
<reference evidence="1" key="1">
    <citation type="journal article" date="2023" name="Mol. Phylogenet. Evol.">
        <title>Genome-scale phylogeny and comparative genomics of the fungal order Sordariales.</title>
        <authorList>
            <person name="Hensen N."/>
            <person name="Bonometti L."/>
            <person name="Westerberg I."/>
            <person name="Brannstrom I.O."/>
            <person name="Guillou S."/>
            <person name="Cros-Aarteil S."/>
            <person name="Calhoun S."/>
            <person name="Haridas S."/>
            <person name="Kuo A."/>
            <person name="Mondo S."/>
            <person name="Pangilinan J."/>
            <person name="Riley R."/>
            <person name="LaButti K."/>
            <person name="Andreopoulos B."/>
            <person name="Lipzen A."/>
            <person name="Chen C."/>
            <person name="Yan M."/>
            <person name="Daum C."/>
            <person name="Ng V."/>
            <person name="Clum A."/>
            <person name="Steindorff A."/>
            <person name="Ohm R.A."/>
            <person name="Martin F."/>
            <person name="Silar P."/>
            <person name="Natvig D.O."/>
            <person name="Lalanne C."/>
            <person name="Gautier V."/>
            <person name="Ament-Velasquez S.L."/>
            <person name="Kruys A."/>
            <person name="Hutchinson M.I."/>
            <person name="Powell A.J."/>
            <person name="Barry K."/>
            <person name="Miller A.N."/>
            <person name="Grigoriev I.V."/>
            <person name="Debuchy R."/>
            <person name="Gladieux P."/>
            <person name="Hiltunen Thoren M."/>
            <person name="Johannesson H."/>
        </authorList>
    </citation>
    <scope>NUCLEOTIDE SEQUENCE</scope>
    <source>
        <strain evidence="1">CBS 892.96</strain>
    </source>
</reference>
<organism evidence="1 2">
    <name type="scientific">Triangularia setosa</name>
    <dbReference type="NCBI Taxonomy" id="2587417"/>
    <lineage>
        <taxon>Eukaryota</taxon>
        <taxon>Fungi</taxon>
        <taxon>Dikarya</taxon>
        <taxon>Ascomycota</taxon>
        <taxon>Pezizomycotina</taxon>
        <taxon>Sordariomycetes</taxon>
        <taxon>Sordariomycetidae</taxon>
        <taxon>Sordariales</taxon>
        <taxon>Podosporaceae</taxon>
        <taxon>Triangularia</taxon>
    </lineage>
</organism>
<accession>A0AAN6WDN5</accession>
<keyword evidence="2" id="KW-1185">Reference proteome</keyword>
<name>A0AAN6WDN5_9PEZI</name>
<dbReference type="EMBL" id="MU866121">
    <property type="protein sequence ID" value="KAK4179221.1"/>
    <property type="molecule type" value="Genomic_DNA"/>
</dbReference>
<evidence type="ECO:0000313" key="2">
    <source>
        <dbReference type="Proteomes" id="UP001302321"/>
    </source>
</evidence>
<gene>
    <name evidence="1" type="ORF">QBC36DRAFT_82118</name>
</gene>
<sequence>MSVSTMEVPRFNLHLIAREVFDISCLEVLVNHALVLFGLLPACLPNSEPLVVRKDPLILEESLLFREPRARATKPPKTTRPLSHNARKNVTVIPSMTTQHLTWDALTTLTEFPTIMRAVTRVHPVTAMCLPCKSSRLRVPILRAIAAGWSLATATTAQNFPEETPNAVGKSPERSGLIGCLDHVAPLTQRSENSTFKRRFGGRIPRLS</sequence>
<reference evidence="1" key="2">
    <citation type="submission" date="2023-05" db="EMBL/GenBank/DDBJ databases">
        <authorList>
            <consortium name="Lawrence Berkeley National Laboratory"/>
            <person name="Steindorff A."/>
            <person name="Hensen N."/>
            <person name="Bonometti L."/>
            <person name="Westerberg I."/>
            <person name="Brannstrom I.O."/>
            <person name="Guillou S."/>
            <person name="Cros-Aarteil S."/>
            <person name="Calhoun S."/>
            <person name="Haridas S."/>
            <person name="Kuo A."/>
            <person name="Mondo S."/>
            <person name="Pangilinan J."/>
            <person name="Riley R."/>
            <person name="Labutti K."/>
            <person name="Andreopoulos B."/>
            <person name="Lipzen A."/>
            <person name="Chen C."/>
            <person name="Yanf M."/>
            <person name="Daum C."/>
            <person name="Ng V."/>
            <person name="Clum A."/>
            <person name="Ohm R."/>
            <person name="Martin F."/>
            <person name="Silar P."/>
            <person name="Natvig D."/>
            <person name="Lalanne C."/>
            <person name="Gautier V."/>
            <person name="Ament-Velasquez S.L."/>
            <person name="Kruys A."/>
            <person name="Hutchinson M.I."/>
            <person name="Powell A.J."/>
            <person name="Barry K."/>
            <person name="Miller A.N."/>
            <person name="Grigoriev I.V."/>
            <person name="Debuchy R."/>
            <person name="Gladieux P."/>
            <person name="Thoren M.H."/>
            <person name="Johannesson H."/>
        </authorList>
    </citation>
    <scope>NUCLEOTIDE SEQUENCE</scope>
    <source>
        <strain evidence="1">CBS 892.96</strain>
    </source>
</reference>
<dbReference type="Proteomes" id="UP001302321">
    <property type="component" value="Unassembled WGS sequence"/>
</dbReference>